<reference evidence="3" key="1">
    <citation type="submission" date="2020-09" db="EMBL/GenBank/DDBJ databases">
        <title>Genome-Enabled Discovery of Anthraquinone Biosynthesis in Senna tora.</title>
        <authorList>
            <person name="Kang S.-H."/>
            <person name="Pandey R.P."/>
            <person name="Lee C.-M."/>
            <person name="Sim J.-S."/>
            <person name="Jeong J.-T."/>
            <person name="Choi B.-S."/>
            <person name="Jung M."/>
            <person name="Ginzburg D."/>
            <person name="Zhao K."/>
            <person name="Won S.Y."/>
            <person name="Oh T.-J."/>
            <person name="Yu Y."/>
            <person name="Kim N.-H."/>
            <person name="Lee O.R."/>
            <person name="Lee T.-H."/>
            <person name="Bashyal P."/>
            <person name="Kim T.-S."/>
            <person name="Lee W.-H."/>
            <person name="Kawkins C."/>
            <person name="Kim C.-K."/>
            <person name="Kim J.S."/>
            <person name="Ahn B.O."/>
            <person name="Rhee S.Y."/>
            <person name="Sohng J.K."/>
        </authorList>
    </citation>
    <scope>NUCLEOTIDE SEQUENCE</scope>
    <source>
        <tissue evidence="3">Leaf</tissue>
    </source>
</reference>
<dbReference type="OrthoDB" id="626167at2759"/>
<dbReference type="GO" id="GO:0000725">
    <property type="term" value="P:recombinational repair"/>
    <property type="evidence" value="ECO:0007669"/>
    <property type="project" value="TreeGrafter"/>
</dbReference>
<dbReference type="Gene3D" id="3.40.50.10140">
    <property type="entry name" value="Toll/interleukin-1 receptor homology (TIR) domain"/>
    <property type="match status" value="1"/>
</dbReference>
<protein>
    <submittedName>
        <fullName evidence="3">P-loop containing nucleoside triphosphate hydrolase</fullName>
    </submittedName>
</protein>
<dbReference type="PANTHER" id="PTHR32472">
    <property type="entry name" value="DNA REPAIR PROTEIN RADA"/>
    <property type="match status" value="1"/>
</dbReference>
<gene>
    <name evidence="3" type="ORF">G2W53_037051</name>
</gene>
<evidence type="ECO:0000313" key="3">
    <source>
        <dbReference type="EMBL" id="KAF7810308.1"/>
    </source>
</evidence>
<dbReference type="GO" id="GO:0016787">
    <property type="term" value="F:hydrolase activity"/>
    <property type="evidence" value="ECO:0007669"/>
    <property type="project" value="UniProtKB-KW"/>
</dbReference>
<dbReference type="SMART" id="SM00382">
    <property type="entry name" value="AAA"/>
    <property type="match status" value="1"/>
</dbReference>
<sequence length="1013" mass="115749">MVVSGIRNNHRNVSLNDIEWRRLNCESTKLCFSFGAYLVFRSGRECNFSNTIFESATEIPFLLSPPSCHLSESTRLDAPTDSIHFDAALPSTSSPACNSSDLQKLGCVSSSVGISGTTISSYCVSHDDNYSRPKEKRKKKARSQRTSSTPGSISLSSYRQRSYDVFIGLHGRKSSLLRFANWLRAELEIQGISCFVSDRARCRSSRKHGIIERAMDIASFGIVILTRKSFKNPYTIEELHCFSSKKKLVPIYFDLSPADCLVRDMIEKRGELWEKHGGELWLLYGGLEQEWKDAIHGLSRVDEWKLEAHDGNWRDCILKAVTLLATRLGKRSVAEHLTKWRQKVEKEEFPFTRNENFIGRKKELSHLEFILFGDITGDSERDYIELKARTKRKNLTIGWCKSHILDERWKERHMGKGRRKEKEPVVWKESEKEIEMQGTEFSQRYYHSRLKHRRKYSRRKRGMNIMYGKGIACISGDSGIGKTELILEFAYRHHQKYKMVLWIGGESRYIRQNFLNLHSFLEVDVAAENSLEKNRMRGFAEQEEIAITRVRKELMKNIPYLVVIDNLESEKDWWDQKLVMDLLPRFSGETHIIISTRLPRIMNLEPLKLSYLSGVEAMSLMQGNVKDYSVAEVDALRTIEEKVGRLTFGLAIVSAILSELPITPSRLLDTINRMPLKDMSWSGKEGQSLRQNTFLLQLFEVCFSIFDHADGPRSLATRMVMVSGWFAPSVIPISLLSLAAHKVPEKLHASCFWRKLLQSITCGFSSSYTKKSELEASSLLLRFNIARTSTKQGYIQFNELIKLYAREREVTGTAQAMVQAVINDGSISQNLEHLWAACFLLLGFGHDPIVVELKVSELLYLVKRVALPLAIHTFITFSRCTAALELLRLCTNVLEAADDAFVTPVDKWLFSSGLQFVLHYTNSKYQDALTSRLSNKKLSKLEVRDKFMKNSGIIGRGKHLNDHAIFQIKSPCCSIHPGDRSVRGIVASITRIGMNVTCIFKDLGKVYLHPCFS</sequence>
<name>A0A834STN0_9FABA</name>
<dbReference type="FunFam" id="3.40.50.10140:FF:000016">
    <property type="entry name" value="Disease resistance protein (TIR-NBS class)"/>
    <property type="match status" value="1"/>
</dbReference>
<dbReference type="Gene3D" id="3.40.50.300">
    <property type="entry name" value="P-loop containing nucleotide triphosphate hydrolases"/>
    <property type="match status" value="1"/>
</dbReference>
<evidence type="ECO:0000259" key="2">
    <source>
        <dbReference type="PROSITE" id="PS50104"/>
    </source>
</evidence>
<dbReference type="InterPro" id="IPR035897">
    <property type="entry name" value="Toll_tir_struct_dom_sf"/>
</dbReference>
<dbReference type="AlphaFoldDB" id="A0A834STN0"/>
<keyword evidence="4" id="KW-1185">Reference proteome</keyword>
<accession>A0A834STN0</accession>
<evidence type="ECO:0000313" key="4">
    <source>
        <dbReference type="Proteomes" id="UP000634136"/>
    </source>
</evidence>
<comment type="caution">
    <text evidence="3">The sequence shown here is derived from an EMBL/GenBank/DDBJ whole genome shotgun (WGS) entry which is preliminary data.</text>
</comment>
<dbReference type="InterPro" id="IPR027417">
    <property type="entry name" value="P-loop_NTPase"/>
</dbReference>
<dbReference type="GO" id="GO:0007165">
    <property type="term" value="P:signal transduction"/>
    <property type="evidence" value="ECO:0007669"/>
    <property type="project" value="InterPro"/>
</dbReference>
<dbReference type="PANTHER" id="PTHR32472:SF11">
    <property type="entry name" value="DISEASE RESISTANCE PROTEIN (TIR-NBS CLASS)"/>
    <property type="match status" value="1"/>
</dbReference>
<dbReference type="InterPro" id="IPR000157">
    <property type="entry name" value="TIR_dom"/>
</dbReference>
<evidence type="ECO:0000256" key="1">
    <source>
        <dbReference type="SAM" id="MobiDB-lite"/>
    </source>
</evidence>
<feature type="region of interest" description="Disordered" evidence="1">
    <location>
        <begin position="127"/>
        <end position="154"/>
    </location>
</feature>
<feature type="domain" description="TIR" evidence="2">
    <location>
        <begin position="161"/>
        <end position="309"/>
    </location>
</feature>
<dbReference type="InterPro" id="IPR058874">
    <property type="entry name" value="WHD_plant"/>
</dbReference>
<dbReference type="PROSITE" id="PS50104">
    <property type="entry name" value="TIR"/>
    <property type="match status" value="1"/>
</dbReference>
<organism evidence="3 4">
    <name type="scientific">Senna tora</name>
    <dbReference type="NCBI Taxonomy" id="362788"/>
    <lineage>
        <taxon>Eukaryota</taxon>
        <taxon>Viridiplantae</taxon>
        <taxon>Streptophyta</taxon>
        <taxon>Embryophyta</taxon>
        <taxon>Tracheophyta</taxon>
        <taxon>Spermatophyta</taxon>
        <taxon>Magnoliopsida</taxon>
        <taxon>eudicotyledons</taxon>
        <taxon>Gunneridae</taxon>
        <taxon>Pentapetalae</taxon>
        <taxon>rosids</taxon>
        <taxon>fabids</taxon>
        <taxon>Fabales</taxon>
        <taxon>Fabaceae</taxon>
        <taxon>Caesalpinioideae</taxon>
        <taxon>Cassia clade</taxon>
        <taxon>Senna</taxon>
    </lineage>
</organism>
<dbReference type="Proteomes" id="UP000634136">
    <property type="component" value="Unassembled WGS sequence"/>
</dbReference>
<dbReference type="EMBL" id="JAAIUW010000011">
    <property type="protein sequence ID" value="KAF7810308.1"/>
    <property type="molecule type" value="Genomic_DNA"/>
</dbReference>
<feature type="compositionally biased region" description="Basic residues" evidence="1">
    <location>
        <begin position="134"/>
        <end position="143"/>
    </location>
</feature>
<dbReference type="SUPFAM" id="SSF52540">
    <property type="entry name" value="P-loop containing nucleoside triphosphate hydrolases"/>
    <property type="match status" value="1"/>
</dbReference>
<dbReference type="SUPFAM" id="SSF52200">
    <property type="entry name" value="Toll/Interleukin receptor TIR domain"/>
    <property type="match status" value="1"/>
</dbReference>
<keyword evidence="3" id="KW-0378">Hydrolase</keyword>
<dbReference type="Pfam" id="PF25895">
    <property type="entry name" value="WHD_plant_disease"/>
    <property type="match status" value="1"/>
</dbReference>
<dbReference type="InterPro" id="IPR003593">
    <property type="entry name" value="AAA+_ATPase"/>
</dbReference>
<proteinExistence type="predicted"/>